<accession>R8CHV5</accession>
<gene>
    <name evidence="1" type="ORF">IGA_05842</name>
</gene>
<sequence>MNKKAIKKGFDINIQPLFTMFNYFTASFNSFPALKAGAFEAAICISSPVCGLRPVRAVLSRTSNVPKPRICTFSPFANAFVIVSNTACVAASATIS</sequence>
<dbReference type="EMBL" id="AHDZ01000075">
    <property type="protein sequence ID" value="EOO11194.1"/>
    <property type="molecule type" value="Genomic_DNA"/>
</dbReference>
<proteinExistence type="predicted"/>
<organism evidence="1 2">
    <name type="scientific">Bacillus cereus HuA3-9</name>
    <dbReference type="NCBI Taxonomy" id="1053205"/>
    <lineage>
        <taxon>Bacteria</taxon>
        <taxon>Bacillati</taxon>
        <taxon>Bacillota</taxon>
        <taxon>Bacilli</taxon>
        <taxon>Bacillales</taxon>
        <taxon>Bacillaceae</taxon>
        <taxon>Bacillus</taxon>
        <taxon>Bacillus cereus group</taxon>
    </lineage>
</organism>
<protein>
    <submittedName>
        <fullName evidence="1">Uncharacterized protein</fullName>
    </submittedName>
</protein>
<dbReference type="HOGENOM" id="CLU_2353860_0_0_9"/>
<evidence type="ECO:0000313" key="1">
    <source>
        <dbReference type="EMBL" id="EOO11194.1"/>
    </source>
</evidence>
<name>R8CHV5_BACCE</name>
<dbReference type="PATRIC" id="fig|1053205.3.peg.5876"/>
<evidence type="ECO:0000313" key="2">
    <source>
        <dbReference type="Proteomes" id="UP000014003"/>
    </source>
</evidence>
<reference evidence="1 2" key="1">
    <citation type="submission" date="2012-12" db="EMBL/GenBank/DDBJ databases">
        <title>The Genome Sequence of Bacillus cereus HuA3-9.</title>
        <authorList>
            <consortium name="The Broad Institute Genome Sequencing Platform"/>
            <consortium name="The Broad Institute Genome Sequencing Center for Infectious Disease"/>
            <person name="Feldgarden M."/>
            <person name="Van der Auwera G.A."/>
            <person name="Mahillon J."/>
            <person name="Duprez V."/>
            <person name="Timmery S."/>
            <person name="Mattelet C."/>
            <person name="Dierick K."/>
            <person name="Sun M."/>
            <person name="Yu Z."/>
            <person name="Zhu L."/>
            <person name="Hu X."/>
            <person name="Shank E.B."/>
            <person name="Swiecicka I."/>
            <person name="Hansen B.M."/>
            <person name="Andrup L."/>
            <person name="Walker B."/>
            <person name="Young S.K."/>
            <person name="Zeng Q."/>
            <person name="Gargeya S."/>
            <person name="Fitzgerald M."/>
            <person name="Haas B."/>
            <person name="Abouelleil A."/>
            <person name="Alvarado L."/>
            <person name="Arachchi H.M."/>
            <person name="Berlin A.M."/>
            <person name="Chapman S.B."/>
            <person name="Dewar J."/>
            <person name="Goldberg J."/>
            <person name="Griggs A."/>
            <person name="Gujja S."/>
            <person name="Hansen M."/>
            <person name="Howarth C."/>
            <person name="Imamovic A."/>
            <person name="Larimer J."/>
            <person name="McCowan C."/>
            <person name="Murphy C."/>
            <person name="Neiman D."/>
            <person name="Pearson M."/>
            <person name="Priest M."/>
            <person name="Roberts A."/>
            <person name="Saif S."/>
            <person name="Shea T."/>
            <person name="Sisk P."/>
            <person name="Sykes S."/>
            <person name="Wortman J."/>
            <person name="Nusbaum C."/>
            <person name="Birren B."/>
        </authorList>
    </citation>
    <scope>NUCLEOTIDE SEQUENCE [LARGE SCALE GENOMIC DNA]</scope>
    <source>
        <strain evidence="1 2">HuA3-9</strain>
    </source>
</reference>
<comment type="caution">
    <text evidence="1">The sequence shown here is derived from an EMBL/GenBank/DDBJ whole genome shotgun (WGS) entry which is preliminary data.</text>
</comment>
<dbReference type="AlphaFoldDB" id="R8CHV5"/>
<dbReference type="Proteomes" id="UP000014003">
    <property type="component" value="Unassembled WGS sequence"/>
</dbReference>